<dbReference type="AlphaFoldDB" id="E5A1E1"/>
<gene>
    <name evidence="4" type="ORF">LEMA_P105360.1</name>
</gene>
<accession>E5A1E1</accession>
<evidence type="ECO:0000256" key="3">
    <source>
        <dbReference type="SAM" id="Phobius"/>
    </source>
</evidence>
<evidence type="ECO:0000313" key="5">
    <source>
        <dbReference type="Proteomes" id="UP000002668"/>
    </source>
</evidence>
<feature type="compositionally biased region" description="Basic and acidic residues" evidence="2">
    <location>
        <begin position="504"/>
        <end position="545"/>
    </location>
</feature>
<feature type="compositionally biased region" description="Low complexity" evidence="2">
    <location>
        <begin position="381"/>
        <end position="393"/>
    </location>
</feature>
<dbReference type="HOGENOM" id="CLU_298276_0_0_1"/>
<keyword evidence="3" id="KW-1133">Transmembrane helix</keyword>
<feature type="compositionally biased region" description="Polar residues" evidence="2">
    <location>
        <begin position="403"/>
        <end position="427"/>
    </location>
</feature>
<feature type="region of interest" description="Disordered" evidence="2">
    <location>
        <begin position="143"/>
        <end position="166"/>
    </location>
</feature>
<feature type="transmembrane region" description="Helical" evidence="3">
    <location>
        <begin position="7"/>
        <end position="27"/>
    </location>
</feature>
<dbReference type="Proteomes" id="UP000002668">
    <property type="component" value="Genome"/>
</dbReference>
<feature type="region of interest" description="Disordered" evidence="2">
    <location>
        <begin position="456"/>
        <end position="616"/>
    </location>
</feature>
<feature type="region of interest" description="Disordered" evidence="2">
    <location>
        <begin position="222"/>
        <end position="428"/>
    </location>
</feature>
<feature type="compositionally biased region" description="Polar residues" evidence="2">
    <location>
        <begin position="228"/>
        <end position="237"/>
    </location>
</feature>
<feature type="compositionally biased region" description="Polar residues" evidence="2">
    <location>
        <begin position="94"/>
        <end position="109"/>
    </location>
</feature>
<evidence type="ECO:0000313" key="4">
    <source>
        <dbReference type="EMBL" id="CBX97405.1"/>
    </source>
</evidence>
<protein>
    <submittedName>
        <fullName evidence="4">Predicted protein</fullName>
    </submittedName>
</protein>
<organism evidence="5">
    <name type="scientific">Leptosphaeria maculans (strain JN3 / isolate v23.1.3 / race Av1-4-5-6-7-8)</name>
    <name type="common">Blackleg fungus</name>
    <name type="synonym">Phoma lingam</name>
    <dbReference type="NCBI Taxonomy" id="985895"/>
    <lineage>
        <taxon>Eukaryota</taxon>
        <taxon>Fungi</taxon>
        <taxon>Dikarya</taxon>
        <taxon>Ascomycota</taxon>
        <taxon>Pezizomycotina</taxon>
        <taxon>Dothideomycetes</taxon>
        <taxon>Pleosporomycetidae</taxon>
        <taxon>Pleosporales</taxon>
        <taxon>Pleosporineae</taxon>
        <taxon>Leptosphaeriaceae</taxon>
        <taxon>Plenodomus</taxon>
        <taxon>Plenodomus lingam/Leptosphaeria maculans species complex</taxon>
    </lineage>
</organism>
<keyword evidence="3" id="KW-0812">Transmembrane</keyword>
<dbReference type="VEuPathDB" id="FungiDB:LEMA_P105360.1"/>
<dbReference type="EMBL" id="FP929131">
    <property type="protein sequence ID" value="CBX97405.1"/>
    <property type="molecule type" value="Genomic_DNA"/>
</dbReference>
<sequence>MAVKIRQAYMMLLVFLPLEMSLIALYLDLDLHFIGRKMDTRAESNTSGRRSESPLFHTPPPWDTLVDLTHSVDSNVISPSGPPVLRSIKRSHLRGTTSNQKKTRQPQNSIKKRNSESSNSEASTIKASLTLMEAPPAEVATQARGDFPTDHSPKAHSPVPVTPGKGQVPLVSSSSNLYRICPSLRQLTGYESSEDEDAHNNLDQSDKNHITPLQVYILQSRSAHKSSEYTVNDTSSGAKARRGSGKQSLINTMPKAHEGGQDRAFERTNSMNENKVGAPWPKGTHKSVAPKNRKAPKTKGGFVMSDESDTEDLQANVEDKRDCHPPTTISTSHTVDLPKPRPSASTEKRSMNGKQLNKNRLSKLLGRHKSPFVQRPPKADSSSTSNVKSSSPPASKPRPTTPGSRSHGVQNGVDQRTKPNVGTTMSPRTIKDSVFGTLLASSKVCDKVDARNPLQSVLPLTRTGSSLPPSQTKQLMSRGETTMSPVPSTLPSSPDITFSQRAEQPLRHSHDPSSVAGKDKSSIWRSSQEHALENGNHGDKPEPKLGNHKIASKPPVPGPQSGQKRKVEEMVPDLDGSSAVSKKRSARPATSVGRPDNSDRSKEVAQVSTLVPDNDRTPPVSLVIDAPIASSWTPAANSVSVPIIEASLQPDVQNVDAIPVATVANSAKDKQVFSDLLPAPPEDCTTSKSTPRVELHNNLVPKSVCPDIMIGKSTDQQQGLSPQPLYTTPNIDTNFQGYTQHSVSEIQVIELPPMIPSANAEPYFEYSIFERRWADDQDEYDVKGIGVISRPFIDLNEANKQVEQLFQRMREESTWHTQDTLADWTSKRDEYGCLICKASFAHFDNPYQEHFIKIWVQRDYVSKLANQTPWEPKRKSFISSTVFVLRLFKIVTPSEGSESEGSVEQPCSPMRIHQPLIRSEVYTTLHTANRAARDQQLEISHEKNAKNLLTQKWQEQNLKDLEEKLRTLNSTKDEEEACWKSKFNGYGIGGDQYELVVEKAGICGPRNL</sequence>
<proteinExistence type="predicted"/>
<dbReference type="eggNOG" id="ENOG502RH27">
    <property type="taxonomic scope" value="Eukaryota"/>
</dbReference>
<keyword evidence="1" id="KW-0175">Coiled coil</keyword>
<feature type="region of interest" description="Disordered" evidence="2">
    <location>
        <begin position="76"/>
        <end position="123"/>
    </location>
</feature>
<evidence type="ECO:0000256" key="2">
    <source>
        <dbReference type="SAM" id="MobiDB-lite"/>
    </source>
</evidence>
<keyword evidence="5" id="KW-1185">Reference proteome</keyword>
<feature type="compositionally biased region" description="Polar residues" evidence="2">
    <location>
        <begin position="462"/>
        <end position="502"/>
    </location>
</feature>
<keyword evidence="3" id="KW-0472">Membrane</keyword>
<dbReference type="OrthoDB" id="3785701at2759"/>
<dbReference type="InParanoid" id="E5A1E1"/>
<feature type="coiled-coil region" evidence="1">
    <location>
        <begin position="951"/>
        <end position="978"/>
    </location>
</feature>
<evidence type="ECO:0000256" key="1">
    <source>
        <dbReference type="SAM" id="Coils"/>
    </source>
</evidence>
<reference evidence="5" key="1">
    <citation type="journal article" date="2011" name="Nat. Commun.">
        <title>Effector diversification within compartments of the Leptosphaeria maculans genome affected by Repeat-Induced Point mutations.</title>
        <authorList>
            <person name="Rouxel T."/>
            <person name="Grandaubert J."/>
            <person name="Hane J.K."/>
            <person name="Hoede C."/>
            <person name="van de Wouw A.P."/>
            <person name="Couloux A."/>
            <person name="Dominguez V."/>
            <person name="Anthouard V."/>
            <person name="Bally P."/>
            <person name="Bourras S."/>
            <person name="Cozijnsen A.J."/>
            <person name="Ciuffetti L.M."/>
            <person name="Degrave A."/>
            <person name="Dilmaghani A."/>
            <person name="Duret L."/>
            <person name="Fudal I."/>
            <person name="Goodwin S.B."/>
            <person name="Gout L."/>
            <person name="Glaser N."/>
            <person name="Linglin J."/>
            <person name="Kema G.H.J."/>
            <person name="Lapalu N."/>
            <person name="Lawrence C.B."/>
            <person name="May K."/>
            <person name="Meyer M."/>
            <person name="Ollivier B."/>
            <person name="Poulain J."/>
            <person name="Schoch C.L."/>
            <person name="Simon A."/>
            <person name="Spatafora J.W."/>
            <person name="Stachowiak A."/>
            <person name="Turgeon B.G."/>
            <person name="Tyler B.M."/>
            <person name="Vincent D."/>
            <person name="Weissenbach J."/>
            <person name="Amselem J."/>
            <person name="Quesneville H."/>
            <person name="Oliver R.P."/>
            <person name="Wincker P."/>
            <person name="Balesdent M.-H."/>
            <person name="Howlett B.J."/>
        </authorList>
    </citation>
    <scope>NUCLEOTIDE SEQUENCE [LARGE SCALE GENOMIC DNA]</scope>
    <source>
        <strain evidence="5">JN3 / isolate v23.1.3 / race Av1-4-5-6-7-8</strain>
    </source>
</reference>
<name>E5A1E1_LEPMJ</name>
<feature type="compositionally biased region" description="Basic and acidic residues" evidence="2">
    <location>
        <begin position="255"/>
        <end position="266"/>
    </location>
</feature>